<sequence>MIASLRASLAIIIVRIICLRHTLTMYLRAAHAETDVATLQQFIRDNPLGILTTAIPSPNYPLLQCSHIPWVLDVEERHENDTQDGQGPNLGVLRGHMARQNPQARAIIESLTSSSSSSFGQQQLNSEVMVLFNGPAHHYVTPKFYVETKPATGKVVPTWNYSAAQAYGRATVYHDANSPETDAFLSKQVDDLSRYAETAIMGHVQPWQVADAPEGYLRIMKKNIIGIRIEITRLEGKFKMSQELPVGDREGVIQGFNGMGTDVGREIAETVRRRGELSDRKKEEERKGNTSS</sequence>
<dbReference type="Proteomes" id="UP000053958">
    <property type="component" value="Unassembled WGS sequence"/>
</dbReference>
<dbReference type="InterPro" id="IPR012349">
    <property type="entry name" value="Split_barrel_FMN-bd"/>
</dbReference>
<dbReference type="Pfam" id="PF04299">
    <property type="entry name" value="FMN_bind_2"/>
    <property type="match status" value="1"/>
</dbReference>
<comment type="caution">
    <text evidence="2">The sequence shown here is derived from an EMBL/GenBank/DDBJ whole genome shotgun (WGS) entry which is preliminary data.</text>
</comment>
<dbReference type="GeneID" id="25318325"/>
<reference evidence="2 3" key="1">
    <citation type="submission" date="2015-04" db="EMBL/GenBank/DDBJ databases">
        <authorList>
            <person name="Heijne W.H."/>
            <person name="Fedorova N.D."/>
            <person name="Nierman W.C."/>
            <person name="Vollebregt A.W."/>
            <person name="Zhao Z."/>
            <person name="Wu L."/>
            <person name="Kumar M."/>
            <person name="Stam H."/>
            <person name="van den Berg M.A."/>
            <person name="Pel H.J."/>
        </authorList>
    </citation>
    <scope>NUCLEOTIDE SEQUENCE [LARGE SCALE GENOMIC DNA]</scope>
    <source>
        <strain evidence="2 3">CBS 393.64</strain>
    </source>
</reference>
<dbReference type="InterPro" id="IPR007396">
    <property type="entry name" value="TR_PAI2-type"/>
</dbReference>
<keyword evidence="3" id="KW-1185">Reference proteome</keyword>
<name>A0A0F4YP15_RASE3</name>
<evidence type="ECO:0000313" key="2">
    <source>
        <dbReference type="EMBL" id="KKA20007.1"/>
    </source>
</evidence>
<gene>
    <name evidence="2" type="ORF">T310_6005</name>
</gene>
<feature type="region of interest" description="Disordered" evidence="1">
    <location>
        <begin position="269"/>
        <end position="292"/>
    </location>
</feature>
<dbReference type="OrthoDB" id="2101473at2759"/>
<organism evidence="2 3">
    <name type="scientific">Rasamsonia emersonii (strain ATCC 16479 / CBS 393.64 / IMI 116815)</name>
    <dbReference type="NCBI Taxonomy" id="1408163"/>
    <lineage>
        <taxon>Eukaryota</taxon>
        <taxon>Fungi</taxon>
        <taxon>Dikarya</taxon>
        <taxon>Ascomycota</taxon>
        <taxon>Pezizomycotina</taxon>
        <taxon>Eurotiomycetes</taxon>
        <taxon>Eurotiomycetidae</taxon>
        <taxon>Eurotiales</taxon>
        <taxon>Trichocomaceae</taxon>
        <taxon>Rasamsonia</taxon>
    </lineage>
</organism>
<dbReference type="PANTHER" id="PTHR35802">
    <property type="entry name" value="PROTEASE SYNTHASE AND SPORULATION PROTEIN PAI 2"/>
    <property type="match status" value="1"/>
</dbReference>
<accession>A0A0F4YP15</accession>
<dbReference type="PANTHER" id="PTHR35802:SF1">
    <property type="entry name" value="PROTEASE SYNTHASE AND SPORULATION PROTEIN PAI 2"/>
    <property type="match status" value="1"/>
</dbReference>
<dbReference type="SUPFAM" id="SSF50475">
    <property type="entry name" value="FMN-binding split barrel"/>
    <property type="match status" value="1"/>
</dbReference>
<dbReference type="RefSeq" id="XP_013326619.1">
    <property type="nucleotide sequence ID" value="XM_013471165.1"/>
</dbReference>
<dbReference type="EMBL" id="LASV01000299">
    <property type="protein sequence ID" value="KKA20007.1"/>
    <property type="molecule type" value="Genomic_DNA"/>
</dbReference>
<dbReference type="AlphaFoldDB" id="A0A0F4YP15"/>
<proteinExistence type="predicted"/>
<evidence type="ECO:0000313" key="3">
    <source>
        <dbReference type="Proteomes" id="UP000053958"/>
    </source>
</evidence>
<evidence type="ECO:0000256" key="1">
    <source>
        <dbReference type="SAM" id="MobiDB-lite"/>
    </source>
</evidence>
<dbReference type="Gene3D" id="2.30.110.10">
    <property type="entry name" value="Electron Transport, Fmn-binding Protein, Chain A"/>
    <property type="match status" value="1"/>
</dbReference>
<protein>
    <submittedName>
        <fullName evidence="2">Transcriptional regulator</fullName>
    </submittedName>
</protein>